<dbReference type="InterPro" id="IPR050890">
    <property type="entry name" value="PTS_EIIA_component"/>
</dbReference>
<dbReference type="FunFam" id="2.70.70.10:FF:000001">
    <property type="entry name" value="PTS system glucose-specific IIA component"/>
    <property type="match status" value="1"/>
</dbReference>
<gene>
    <name evidence="8" type="ORF">SAMN04489857_2009</name>
</gene>
<sequence length="171" mass="17976">MGLFDRMKRGKKGVDERGEALVVKAPASGTVVRMEDLPDPVFAGGMMGRAVGIRPECGEVFAPVDGTILAAMPHAFGLACEDGVEVIVHVGVDTVEMKGDGFDVKVKKGQTVKAGSALVAFDRDKVAKAGYDDTVIMAVSNSGDLEEQGRRVKVAEAENVEVGDTLITVAR</sequence>
<dbReference type="GeneID" id="78501335"/>
<evidence type="ECO:0000256" key="6">
    <source>
        <dbReference type="ARBA" id="ARBA00022777"/>
    </source>
</evidence>
<evidence type="ECO:0000313" key="8">
    <source>
        <dbReference type="EMBL" id="SDS03322.1"/>
    </source>
</evidence>
<evidence type="ECO:0000259" key="7">
    <source>
        <dbReference type="PROSITE" id="PS51093"/>
    </source>
</evidence>
<dbReference type="GO" id="GO:0005737">
    <property type="term" value="C:cytoplasm"/>
    <property type="evidence" value="ECO:0007669"/>
    <property type="project" value="UniProtKB-SubCell"/>
</dbReference>
<evidence type="ECO:0000256" key="5">
    <source>
        <dbReference type="ARBA" id="ARBA00022683"/>
    </source>
</evidence>
<dbReference type="OrthoDB" id="9797715at2"/>
<dbReference type="InterPro" id="IPR011055">
    <property type="entry name" value="Dup_hybrid_motif"/>
</dbReference>
<keyword evidence="6" id="KW-0418">Kinase</keyword>
<keyword evidence="2" id="KW-0813">Transport</keyword>
<evidence type="ECO:0000256" key="2">
    <source>
        <dbReference type="ARBA" id="ARBA00022448"/>
    </source>
</evidence>
<evidence type="ECO:0000256" key="1">
    <source>
        <dbReference type="ARBA" id="ARBA00004496"/>
    </source>
</evidence>
<keyword evidence="4" id="KW-0808">Transferase</keyword>
<dbReference type="GO" id="GO:0009401">
    <property type="term" value="P:phosphoenolpyruvate-dependent sugar phosphotransferase system"/>
    <property type="evidence" value="ECO:0007669"/>
    <property type="project" value="UniProtKB-KW"/>
</dbReference>
<dbReference type="Gene3D" id="2.70.70.10">
    <property type="entry name" value="Glucose Permease (Domain IIA)"/>
    <property type="match status" value="1"/>
</dbReference>
<feature type="domain" description="PTS EIIA type-1" evidence="7">
    <location>
        <begin position="39"/>
        <end position="141"/>
    </location>
</feature>
<reference evidence="9" key="1">
    <citation type="submission" date="2016-10" db="EMBL/GenBank/DDBJ databases">
        <authorList>
            <person name="Varghese N."/>
            <person name="Submissions S."/>
        </authorList>
    </citation>
    <scope>NUCLEOTIDE SEQUENCE [LARGE SCALE GENOMIC DNA]</scope>
    <source>
        <strain evidence="9">DSM 22620</strain>
    </source>
</reference>
<dbReference type="EMBL" id="LT629759">
    <property type="protein sequence ID" value="SDS03322.1"/>
    <property type="molecule type" value="Genomic_DNA"/>
</dbReference>
<proteinExistence type="predicted"/>
<protein>
    <submittedName>
        <fullName evidence="8">PTS system, glucose subfamily, IIA component</fullName>
    </submittedName>
</protein>
<dbReference type="PANTHER" id="PTHR45008">
    <property type="entry name" value="PTS SYSTEM GLUCOSE-SPECIFIC EIIA COMPONENT"/>
    <property type="match status" value="1"/>
</dbReference>
<dbReference type="PROSITE" id="PS00371">
    <property type="entry name" value="PTS_EIIA_TYPE_1_HIS"/>
    <property type="match status" value="1"/>
</dbReference>
<dbReference type="InterPro" id="IPR001127">
    <property type="entry name" value="PTS_EIIA_1_perm"/>
</dbReference>
<evidence type="ECO:0000313" key="9">
    <source>
        <dbReference type="Proteomes" id="UP000199480"/>
    </source>
</evidence>
<name>A0A1H1NWI4_9ACTN</name>
<dbReference type="AlphaFoldDB" id="A0A1H1NWI4"/>
<dbReference type="SUPFAM" id="SSF51261">
    <property type="entry name" value="Duplicated hybrid motif"/>
    <property type="match status" value="1"/>
</dbReference>
<dbReference type="PROSITE" id="PS51093">
    <property type="entry name" value="PTS_EIIA_TYPE_1"/>
    <property type="match status" value="1"/>
</dbReference>
<evidence type="ECO:0000256" key="4">
    <source>
        <dbReference type="ARBA" id="ARBA00022679"/>
    </source>
</evidence>
<keyword evidence="5" id="KW-0598">Phosphotransferase system</keyword>
<dbReference type="NCBIfam" id="TIGR00830">
    <property type="entry name" value="PTBA"/>
    <property type="match status" value="1"/>
</dbReference>
<dbReference type="PANTHER" id="PTHR45008:SF1">
    <property type="entry name" value="PTS SYSTEM GLUCOSE-SPECIFIC EIIA COMPONENT"/>
    <property type="match status" value="1"/>
</dbReference>
<accession>A0A1H1NWI4</accession>
<keyword evidence="3" id="KW-0762">Sugar transport</keyword>
<dbReference type="Pfam" id="PF00358">
    <property type="entry name" value="PTS_EIIA_1"/>
    <property type="match status" value="1"/>
</dbReference>
<dbReference type="RefSeq" id="WP_090863927.1">
    <property type="nucleotide sequence ID" value="NZ_LT629759.1"/>
</dbReference>
<dbReference type="GO" id="GO:0016301">
    <property type="term" value="F:kinase activity"/>
    <property type="evidence" value="ECO:0007669"/>
    <property type="project" value="UniProtKB-KW"/>
</dbReference>
<organism evidence="8 9">
    <name type="scientific">Parafannyhessea umbonata</name>
    <dbReference type="NCBI Taxonomy" id="604330"/>
    <lineage>
        <taxon>Bacteria</taxon>
        <taxon>Bacillati</taxon>
        <taxon>Actinomycetota</taxon>
        <taxon>Coriobacteriia</taxon>
        <taxon>Coriobacteriales</taxon>
        <taxon>Atopobiaceae</taxon>
        <taxon>Parafannyhessea</taxon>
    </lineage>
</organism>
<evidence type="ECO:0000256" key="3">
    <source>
        <dbReference type="ARBA" id="ARBA00022597"/>
    </source>
</evidence>
<dbReference type="Proteomes" id="UP000199480">
    <property type="component" value="Chromosome I"/>
</dbReference>
<comment type="subcellular location">
    <subcellularLocation>
        <location evidence="1">Cytoplasm</location>
    </subcellularLocation>
</comment>